<evidence type="ECO:0000313" key="7">
    <source>
        <dbReference type="EMBL" id="MXR69487.1"/>
    </source>
</evidence>
<dbReference type="Gene3D" id="3.30.1490.20">
    <property type="entry name" value="ATP-grasp fold, A domain"/>
    <property type="match status" value="1"/>
</dbReference>
<accession>A0A6L7HYV6</accession>
<dbReference type="GO" id="GO:0008716">
    <property type="term" value="F:D-alanine-D-alanine ligase activity"/>
    <property type="evidence" value="ECO:0007669"/>
    <property type="project" value="InterPro"/>
</dbReference>
<keyword evidence="2 5" id="KW-0547">Nucleotide-binding</keyword>
<evidence type="ECO:0000259" key="6">
    <source>
        <dbReference type="PROSITE" id="PS50975"/>
    </source>
</evidence>
<dbReference type="InterPro" id="IPR011761">
    <property type="entry name" value="ATP-grasp"/>
</dbReference>
<protein>
    <submittedName>
        <fullName evidence="7">ATP-grasp domain-containing protein</fullName>
    </submittedName>
</protein>
<dbReference type="InterPro" id="IPR013815">
    <property type="entry name" value="ATP_grasp_subdomain_1"/>
</dbReference>
<dbReference type="GO" id="GO:0046872">
    <property type="term" value="F:metal ion binding"/>
    <property type="evidence" value="ECO:0007669"/>
    <property type="project" value="InterPro"/>
</dbReference>
<dbReference type="GO" id="GO:0005524">
    <property type="term" value="F:ATP binding"/>
    <property type="evidence" value="ECO:0007669"/>
    <property type="project" value="UniProtKB-UniRule"/>
</dbReference>
<organism evidence="7 8">
    <name type="scientific">Shewanella insulae</name>
    <dbReference type="NCBI Taxonomy" id="2681496"/>
    <lineage>
        <taxon>Bacteria</taxon>
        <taxon>Pseudomonadati</taxon>
        <taxon>Pseudomonadota</taxon>
        <taxon>Gammaproteobacteria</taxon>
        <taxon>Alteromonadales</taxon>
        <taxon>Shewanellaceae</taxon>
        <taxon>Shewanella</taxon>
    </lineage>
</organism>
<sequence length="399" mass="44123">MSNLPSAILIIGAGHMQREHIRWAKSLGLATIVTDIRNDAPAIDMADEYYQIGGSDVEALSALANQLNEKFNLIGAYSGSDFGLAAVAEVHQKFGLPGCSPEAVTLSLNKSAAKKVWLSQGLPTPKMALWDAVPPEDELLKLAYPIIIKPLDACGSQGVTSVNSPEAVSDAVALAMQYGEQVLMEEYFDGFGIDTIGIMWQGRFIPCGIGDRYFSKPPYHFPTHGFAPSALPPHDIEQAYLLTEQACRALGIDNAPVKADLLYKAGKFTLLEVSPRFHGDVFTTKLIPFSHAQSPVLRWFSLLNGTDTLTSSTAAPERVVMWKALFPLAPDIDFTEVEQFLNDHSAMLEFFYEPRRYKKHQQHSDNTSLVGFFWIAFNNRQEADQFLTIFSNRFEGTLL</sequence>
<dbReference type="InterPro" id="IPR016185">
    <property type="entry name" value="PreATP-grasp_dom_sf"/>
</dbReference>
<dbReference type="RefSeq" id="WP_160796653.1">
    <property type="nucleotide sequence ID" value="NZ_WRPA01000010.1"/>
</dbReference>
<evidence type="ECO:0000256" key="1">
    <source>
        <dbReference type="ARBA" id="ARBA00022598"/>
    </source>
</evidence>
<evidence type="ECO:0000313" key="8">
    <source>
        <dbReference type="Proteomes" id="UP000474778"/>
    </source>
</evidence>
<dbReference type="PROSITE" id="PS50975">
    <property type="entry name" value="ATP_GRASP"/>
    <property type="match status" value="1"/>
</dbReference>
<name>A0A6L7HYV6_9GAMM</name>
<dbReference type="Proteomes" id="UP000474778">
    <property type="component" value="Unassembled WGS sequence"/>
</dbReference>
<evidence type="ECO:0000256" key="5">
    <source>
        <dbReference type="PROSITE-ProRule" id="PRU00409"/>
    </source>
</evidence>
<dbReference type="PANTHER" id="PTHR43585">
    <property type="entry name" value="FUMIPYRROLE BIOSYNTHESIS PROTEIN C"/>
    <property type="match status" value="1"/>
</dbReference>
<dbReference type="GO" id="GO:0071555">
    <property type="term" value="P:cell wall organization"/>
    <property type="evidence" value="ECO:0007669"/>
    <property type="project" value="UniProtKB-KW"/>
</dbReference>
<dbReference type="SUPFAM" id="SSF56059">
    <property type="entry name" value="Glutathione synthetase ATP-binding domain-like"/>
    <property type="match status" value="1"/>
</dbReference>
<keyword evidence="4" id="KW-0961">Cell wall biogenesis/degradation</keyword>
<dbReference type="Gene3D" id="3.30.470.20">
    <property type="entry name" value="ATP-grasp fold, B domain"/>
    <property type="match status" value="1"/>
</dbReference>
<evidence type="ECO:0000256" key="3">
    <source>
        <dbReference type="ARBA" id="ARBA00022840"/>
    </source>
</evidence>
<dbReference type="PANTHER" id="PTHR43585:SF2">
    <property type="entry name" value="ATP-GRASP ENZYME FSQD"/>
    <property type="match status" value="1"/>
</dbReference>
<dbReference type="SUPFAM" id="SSF52440">
    <property type="entry name" value="PreATP-grasp domain"/>
    <property type="match status" value="1"/>
</dbReference>
<proteinExistence type="predicted"/>
<dbReference type="Gene3D" id="3.40.50.20">
    <property type="match status" value="1"/>
</dbReference>
<keyword evidence="8" id="KW-1185">Reference proteome</keyword>
<evidence type="ECO:0000256" key="2">
    <source>
        <dbReference type="ARBA" id="ARBA00022741"/>
    </source>
</evidence>
<dbReference type="Pfam" id="PF07478">
    <property type="entry name" value="Dala_Dala_lig_C"/>
    <property type="match status" value="1"/>
</dbReference>
<dbReference type="AlphaFoldDB" id="A0A6L7HYV6"/>
<reference evidence="7 8" key="1">
    <citation type="submission" date="2019-12" db="EMBL/GenBank/DDBJ databases">
        <title>Shewanella insulae sp. nov., isolated from a tidal flat.</title>
        <authorList>
            <person name="Yoon J.-H."/>
        </authorList>
    </citation>
    <scope>NUCLEOTIDE SEQUENCE [LARGE SCALE GENOMIC DNA]</scope>
    <source>
        <strain evidence="7 8">JBTF-M18</strain>
    </source>
</reference>
<comment type="caution">
    <text evidence="7">The sequence shown here is derived from an EMBL/GenBank/DDBJ whole genome shotgun (WGS) entry which is preliminary data.</text>
</comment>
<gene>
    <name evidence="7" type="ORF">GNT65_12525</name>
</gene>
<keyword evidence="3 5" id="KW-0067">ATP-binding</keyword>
<evidence type="ECO:0000256" key="4">
    <source>
        <dbReference type="ARBA" id="ARBA00023316"/>
    </source>
</evidence>
<dbReference type="InterPro" id="IPR052032">
    <property type="entry name" value="ATP-dep_AA_Ligase"/>
</dbReference>
<feature type="domain" description="ATP-grasp" evidence="6">
    <location>
        <begin position="114"/>
        <end position="302"/>
    </location>
</feature>
<keyword evidence="1" id="KW-0436">Ligase</keyword>
<dbReference type="InterPro" id="IPR011095">
    <property type="entry name" value="Dala_Dala_lig_C"/>
</dbReference>
<dbReference type="EMBL" id="WRPA01000010">
    <property type="protein sequence ID" value="MXR69487.1"/>
    <property type="molecule type" value="Genomic_DNA"/>
</dbReference>